<dbReference type="InterPro" id="IPR000086">
    <property type="entry name" value="NUDIX_hydrolase_dom"/>
</dbReference>
<dbReference type="OrthoDB" id="67499at2"/>
<evidence type="ECO:0000313" key="4">
    <source>
        <dbReference type="Proteomes" id="UP000317422"/>
    </source>
</evidence>
<evidence type="ECO:0000259" key="2">
    <source>
        <dbReference type="PROSITE" id="PS51462"/>
    </source>
</evidence>
<dbReference type="CDD" id="cd04690">
    <property type="entry name" value="NUDIX_Hydrolase"/>
    <property type="match status" value="1"/>
</dbReference>
<dbReference type="InterPro" id="IPR031100">
    <property type="entry name" value="LOG_fam"/>
</dbReference>
<dbReference type="PANTHER" id="PTHR31223">
    <property type="entry name" value="LOG FAMILY PROTEIN YJL055W"/>
    <property type="match status" value="1"/>
</dbReference>
<dbReference type="GO" id="GO:0009691">
    <property type="term" value="P:cytokinin biosynthetic process"/>
    <property type="evidence" value="ECO:0007669"/>
    <property type="project" value="InterPro"/>
</dbReference>
<dbReference type="InterPro" id="IPR015797">
    <property type="entry name" value="NUDIX_hydrolase-like_dom_sf"/>
</dbReference>
<dbReference type="Proteomes" id="UP000317422">
    <property type="component" value="Unassembled WGS sequence"/>
</dbReference>
<evidence type="ECO:0000313" key="3">
    <source>
        <dbReference type="EMBL" id="TQN31481.1"/>
    </source>
</evidence>
<dbReference type="InterPro" id="IPR005269">
    <property type="entry name" value="LOG"/>
</dbReference>
<dbReference type="Gene3D" id="3.90.79.10">
    <property type="entry name" value="Nucleoside Triphosphate Pyrophosphohydrolase"/>
    <property type="match status" value="1"/>
</dbReference>
<organism evidence="3 4">
    <name type="scientific">Haloactinospora alba</name>
    <dbReference type="NCBI Taxonomy" id="405555"/>
    <lineage>
        <taxon>Bacteria</taxon>
        <taxon>Bacillati</taxon>
        <taxon>Actinomycetota</taxon>
        <taxon>Actinomycetes</taxon>
        <taxon>Streptosporangiales</taxon>
        <taxon>Nocardiopsidaceae</taxon>
        <taxon>Haloactinospora</taxon>
    </lineage>
</organism>
<name>A0A543NI27_9ACTN</name>
<dbReference type="GO" id="GO:0005829">
    <property type="term" value="C:cytosol"/>
    <property type="evidence" value="ECO:0007669"/>
    <property type="project" value="TreeGrafter"/>
</dbReference>
<dbReference type="NCBIfam" id="TIGR00730">
    <property type="entry name" value="Rossman fold protein, TIGR00730 family"/>
    <property type="match status" value="1"/>
</dbReference>
<reference evidence="3 4" key="1">
    <citation type="submission" date="2019-06" db="EMBL/GenBank/DDBJ databases">
        <title>Sequencing the genomes of 1000 actinobacteria strains.</title>
        <authorList>
            <person name="Klenk H.-P."/>
        </authorList>
    </citation>
    <scope>NUCLEOTIDE SEQUENCE [LARGE SCALE GENOMIC DNA]</scope>
    <source>
        <strain evidence="3 4">DSM 45015</strain>
    </source>
</reference>
<dbReference type="RefSeq" id="WP_141922856.1">
    <property type="nucleotide sequence ID" value="NZ_VFQC01000001.1"/>
</dbReference>
<sequence length="333" mass="35607">MTRVRICVFCGSSTGRGERYAAAARELGTSLARRGIGLVYGGGRAGIMGAVADAALGAGGEVTGVIPGQLVERELAHQGITDLRVVADMHERKALMAELADGFIALPGGIGTLEELFEVWTWGHLGLHRKPLALLDVEGFYQPLRAFVSHMVGEGFLPTGSRDMLLFDSDPASLLERIGHYWSSAPRGEVPGPSVESTAPARPPLDVLAWVHVRHGRMLAARTEGSDLFYLPGGKREPGESDVTAVVREVKEETSVRLRPESVAPFTVVHEDAHGYPEGTRVRLACFTGEGDGDPTEQGEIAELAWLSHAERALCAPGVRLVMDQLSAQGMLG</sequence>
<comment type="similarity">
    <text evidence="1">Belongs to the LOG family.</text>
</comment>
<dbReference type="Gene3D" id="3.40.50.450">
    <property type="match status" value="1"/>
</dbReference>
<dbReference type="Pfam" id="PF00293">
    <property type="entry name" value="NUDIX"/>
    <property type="match status" value="1"/>
</dbReference>
<dbReference type="PANTHER" id="PTHR31223:SF70">
    <property type="entry name" value="LOG FAMILY PROTEIN YJL055W"/>
    <property type="match status" value="1"/>
</dbReference>
<proteinExistence type="inferred from homology"/>
<dbReference type="SUPFAM" id="SSF55811">
    <property type="entry name" value="Nudix"/>
    <property type="match status" value="1"/>
</dbReference>
<dbReference type="PROSITE" id="PS51462">
    <property type="entry name" value="NUDIX"/>
    <property type="match status" value="1"/>
</dbReference>
<dbReference type="SUPFAM" id="SSF102405">
    <property type="entry name" value="MCP/YpsA-like"/>
    <property type="match status" value="1"/>
</dbReference>
<feature type="domain" description="Nudix hydrolase" evidence="2">
    <location>
        <begin position="202"/>
        <end position="328"/>
    </location>
</feature>
<dbReference type="GO" id="GO:0016799">
    <property type="term" value="F:hydrolase activity, hydrolyzing N-glycosyl compounds"/>
    <property type="evidence" value="ECO:0007669"/>
    <property type="project" value="TreeGrafter"/>
</dbReference>
<comment type="caution">
    <text evidence="3">The sequence shown here is derived from an EMBL/GenBank/DDBJ whole genome shotgun (WGS) entry which is preliminary data.</text>
</comment>
<dbReference type="EMBL" id="VFQC01000001">
    <property type="protein sequence ID" value="TQN31481.1"/>
    <property type="molecule type" value="Genomic_DNA"/>
</dbReference>
<protein>
    <submittedName>
        <fullName evidence="3">Uncharacterized protein (TIGR00725 family)/uncharacterized protein (TIGR00730 family)</fullName>
    </submittedName>
</protein>
<gene>
    <name evidence="3" type="ORF">FHX37_1386</name>
</gene>
<dbReference type="Pfam" id="PF03641">
    <property type="entry name" value="Lysine_decarbox"/>
    <property type="match status" value="1"/>
</dbReference>
<accession>A0A543NI27</accession>
<evidence type="ECO:0000256" key="1">
    <source>
        <dbReference type="ARBA" id="ARBA00006763"/>
    </source>
</evidence>
<keyword evidence="4" id="KW-1185">Reference proteome</keyword>
<dbReference type="AlphaFoldDB" id="A0A543NI27"/>